<comment type="caution">
    <text evidence="2">The sequence shown here is derived from an EMBL/GenBank/DDBJ whole genome shotgun (WGS) entry which is preliminary data.</text>
</comment>
<dbReference type="InterPro" id="IPR036684">
    <property type="entry name" value="Ca_lectin_sf"/>
</dbReference>
<organism evidence="2 3">
    <name type="scientific">Rhodocollybia butyracea</name>
    <dbReference type="NCBI Taxonomy" id="206335"/>
    <lineage>
        <taxon>Eukaryota</taxon>
        <taxon>Fungi</taxon>
        <taxon>Dikarya</taxon>
        <taxon>Basidiomycota</taxon>
        <taxon>Agaricomycotina</taxon>
        <taxon>Agaricomycetes</taxon>
        <taxon>Agaricomycetidae</taxon>
        <taxon>Agaricales</taxon>
        <taxon>Marasmiineae</taxon>
        <taxon>Omphalotaceae</taxon>
        <taxon>Rhodocollybia</taxon>
    </lineage>
</organism>
<dbReference type="EMBL" id="JADNRY010000136">
    <property type="protein sequence ID" value="KAF9063892.1"/>
    <property type="molecule type" value="Genomic_DNA"/>
</dbReference>
<feature type="chain" id="PRO_5040503270" evidence="1">
    <location>
        <begin position="23"/>
        <end position="269"/>
    </location>
</feature>
<dbReference type="AlphaFoldDB" id="A0A9P5PIL4"/>
<name>A0A9P5PIL4_9AGAR</name>
<accession>A0A9P5PIL4</accession>
<dbReference type="Gene3D" id="2.60.120.400">
    <property type="entry name" value="Calcium-mediated lectin"/>
    <property type="match status" value="1"/>
</dbReference>
<reference evidence="2" key="1">
    <citation type="submission" date="2020-11" db="EMBL/GenBank/DDBJ databases">
        <authorList>
            <consortium name="DOE Joint Genome Institute"/>
            <person name="Ahrendt S."/>
            <person name="Riley R."/>
            <person name="Andreopoulos W."/>
            <person name="Labutti K."/>
            <person name="Pangilinan J."/>
            <person name="Ruiz-Duenas F.J."/>
            <person name="Barrasa J.M."/>
            <person name="Sanchez-Garcia M."/>
            <person name="Camarero S."/>
            <person name="Miyauchi S."/>
            <person name="Serrano A."/>
            <person name="Linde D."/>
            <person name="Babiker R."/>
            <person name="Drula E."/>
            <person name="Ayuso-Fernandez I."/>
            <person name="Pacheco R."/>
            <person name="Padilla G."/>
            <person name="Ferreira P."/>
            <person name="Barriuso J."/>
            <person name="Kellner H."/>
            <person name="Castanera R."/>
            <person name="Alfaro M."/>
            <person name="Ramirez L."/>
            <person name="Pisabarro A.G."/>
            <person name="Kuo A."/>
            <person name="Tritt A."/>
            <person name="Lipzen A."/>
            <person name="He G."/>
            <person name="Yan M."/>
            <person name="Ng V."/>
            <person name="Cullen D."/>
            <person name="Martin F."/>
            <person name="Rosso M.-N."/>
            <person name="Henrissat B."/>
            <person name="Hibbett D."/>
            <person name="Martinez A.T."/>
            <person name="Grigoriev I.V."/>
        </authorList>
    </citation>
    <scope>NUCLEOTIDE SEQUENCE</scope>
    <source>
        <strain evidence="2">AH 40177</strain>
    </source>
</reference>
<proteinExistence type="predicted"/>
<sequence length="269" mass="28128">MSSFQILTALSFLSALCTLSAAVPNDGIMPAHQKVLIAVTGNKVPIPCIFQGSGEGVNMVNIVSNNTTLCNVAGDSPLRPLPLVFTFQFSVTGTGGPFINTPIVQTSNTSLGTTTLITAQTEDSTDNDLNDSVVNIIVQAPPSSIAVPQAVKSASLASALVESNLSFQPTVNITVSVGAFSGNSTLSEFSASTQDWGKVTGEIIDIHQEPIFPNLLLMRFLFSESTSDQPEMQNATLLLNGIVSFRGARPTGTPTSGVGWISELIPGDL</sequence>
<feature type="signal peptide" evidence="1">
    <location>
        <begin position="1"/>
        <end position="22"/>
    </location>
</feature>
<dbReference type="Proteomes" id="UP000772434">
    <property type="component" value="Unassembled WGS sequence"/>
</dbReference>
<evidence type="ECO:0000256" key="1">
    <source>
        <dbReference type="SAM" id="SignalP"/>
    </source>
</evidence>
<evidence type="ECO:0000313" key="3">
    <source>
        <dbReference type="Proteomes" id="UP000772434"/>
    </source>
</evidence>
<keyword evidence="3" id="KW-1185">Reference proteome</keyword>
<gene>
    <name evidence="2" type="ORF">BDP27DRAFT_1405594</name>
</gene>
<protein>
    <submittedName>
        <fullName evidence="2">Uncharacterized protein</fullName>
    </submittedName>
</protein>
<evidence type="ECO:0000313" key="2">
    <source>
        <dbReference type="EMBL" id="KAF9063892.1"/>
    </source>
</evidence>
<keyword evidence="1" id="KW-0732">Signal</keyword>